<evidence type="ECO:0000256" key="2">
    <source>
        <dbReference type="ARBA" id="ARBA00022526"/>
    </source>
</evidence>
<evidence type="ECO:0000259" key="7">
    <source>
        <dbReference type="Pfam" id="PF02781"/>
    </source>
</evidence>
<dbReference type="Gene3D" id="3.30.360.10">
    <property type="entry name" value="Dihydrodipicolinate Reductase, domain 2"/>
    <property type="match status" value="1"/>
</dbReference>
<dbReference type="AlphaFoldDB" id="A0A9X1M518"/>
<dbReference type="SUPFAM" id="SSF51735">
    <property type="entry name" value="NAD(P)-binding Rossmann-fold domains"/>
    <property type="match status" value="1"/>
</dbReference>
<dbReference type="PANTHER" id="PTHR23429">
    <property type="entry name" value="GLUCOSE-6-PHOSPHATE 1-DEHYDROGENASE G6PD"/>
    <property type="match status" value="1"/>
</dbReference>
<evidence type="ECO:0000313" key="11">
    <source>
        <dbReference type="Proteomes" id="UP001155145"/>
    </source>
</evidence>
<evidence type="ECO:0000256" key="3">
    <source>
        <dbReference type="ARBA" id="ARBA00022857"/>
    </source>
</evidence>
<dbReference type="NCBIfam" id="NF009492">
    <property type="entry name" value="PRK12853.1-3"/>
    <property type="match status" value="1"/>
</dbReference>
<sequence length="464" mass="50958">MPDPEHVRTLLILGGTGDLSGRLLLPGLARVVGQGRAPGITVIGSGSRDWTREQWQDRMRSSFDSAYEAADSAGREQLRETVDRSRYLRLDLSSGTEVNERIRELPGPLAVYFALPPALTAQTVDRLRDLPPGTRLVLEKPFGSDRDSAVALNQALSRLVPEADVFRVDHFLGMTTVMDILGLRFTNRLLEPAWNNLHIEKVEVVFDEQLGLEGRAKYYDNAGALKDMIQSHLLHVMAFMAIGVPATLGERDLRDLVAATLRAATIDPATGSRRARYTAGAVDGEELQAYADSPGVDPSRGTETLAEVVVHISNDRWAGVPFILRSGKAMNRTRKEVLVTFRPVSHLPAGFTGVTDLPSRLRISFGPAEIELELNVNGPENVFRLERTGLKGPTHVSHLTPYGEVIESVLDGDPLLSVRADIAEECWRIVDPVVRAWAADEVPLEEYRAGTQGPPGWDTSRADL</sequence>
<dbReference type="GO" id="GO:0006006">
    <property type="term" value="P:glucose metabolic process"/>
    <property type="evidence" value="ECO:0007669"/>
    <property type="project" value="UniProtKB-KW"/>
</dbReference>
<dbReference type="InterPro" id="IPR022675">
    <property type="entry name" value="G6P_DH_C"/>
</dbReference>
<dbReference type="GO" id="GO:0050661">
    <property type="term" value="F:NADP binding"/>
    <property type="evidence" value="ECO:0007669"/>
    <property type="project" value="InterPro"/>
</dbReference>
<evidence type="ECO:0000313" key="9">
    <source>
        <dbReference type="EMBL" id="UON91035.1"/>
    </source>
</evidence>
<proteinExistence type="predicted"/>
<evidence type="ECO:0000256" key="5">
    <source>
        <dbReference type="ARBA" id="ARBA00023277"/>
    </source>
</evidence>
<evidence type="ECO:0000313" key="10">
    <source>
        <dbReference type="Proteomes" id="UP000829758"/>
    </source>
</evidence>
<dbReference type="GO" id="GO:0009051">
    <property type="term" value="P:pentose-phosphate shunt, oxidative branch"/>
    <property type="evidence" value="ECO:0007669"/>
    <property type="project" value="TreeGrafter"/>
</dbReference>
<keyword evidence="10" id="KW-1185">Reference proteome</keyword>
<evidence type="ECO:0000256" key="4">
    <source>
        <dbReference type="ARBA" id="ARBA00023002"/>
    </source>
</evidence>
<keyword evidence="2" id="KW-0313">Glucose metabolism</keyword>
<reference evidence="8" key="1">
    <citation type="submission" date="2021-10" db="EMBL/GenBank/DDBJ databases">
        <title>Novel species in genus Arthrobacter.</title>
        <authorList>
            <person name="Liu Y."/>
        </authorList>
    </citation>
    <scope>NUCLEOTIDE SEQUENCE</scope>
    <source>
        <strain evidence="8">Zg-Y462</strain>
        <strain evidence="10">zg-Y462</strain>
    </source>
</reference>
<dbReference type="GO" id="GO:0005829">
    <property type="term" value="C:cytosol"/>
    <property type="evidence" value="ECO:0007669"/>
    <property type="project" value="TreeGrafter"/>
</dbReference>
<dbReference type="EMBL" id="JAJFZT010000001">
    <property type="protein sequence ID" value="MCC3271171.1"/>
    <property type="molecule type" value="Genomic_DNA"/>
</dbReference>
<dbReference type="InterPro" id="IPR001282">
    <property type="entry name" value="G6P_DH"/>
</dbReference>
<comment type="pathway">
    <text evidence="1">Carbohydrate degradation; pentose phosphate pathway; D-ribulose 5-phosphate from D-glucose 6-phosphate (oxidative stage): step 1/3.</text>
</comment>
<dbReference type="Pfam" id="PF02781">
    <property type="entry name" value="G6PD_C"/>
    <property type="match status" value="1"/>
</dbReference>
<feature type="domain" description="Glucose-6-phosphate dehydrogenase C-terminal" evidence="7">
    <location>
        <begin position="183"/>
        <end position="456"/>
    </location>
</feature>
<dbReference type="InterPro" id="IPR022674">
    <property type="entry name" value="G6P_DH_NAD-bd"/>
</dbReference>
<name>A0A9X1M518_9MICC</name>
<dbReference type="RefSeq" id="WP_227927638.1">
    <property type="nucleotide sequence ID" value="NZ_CP094984.1"/>
</dbReference>
<accession>A0A9X1M518</accession>
<organism evidence="8 11">
    <name type="scientific">Arthrobacter zhangbolii</name>
    <dbReference type="NCBI Taxonomy" id="2886936"/>
    <lineage>
        <taxon>Bacteria</taxon>
        <taxon>Bacillati</taxon>
        <taxon>Actinomycetota</taxon>
        <taxon>Actinomycetes</taxon>
        <taxon>Micrococcales</taxon>
        <taxon>Micrococcaceae</taxon>
        <taxon>Arthrobacter</taxon>
    </lineage>
</organism>
<dbReference type="EMBL" id="CP094984">
    <property type="protein sequence ID" value="UON91035.1"/>
    <property type="molecule type" value="Genomic_DNA"/>
</dbReference>
<keyword evidence="3" id="KW-0521">NADP</keyword>
<dbReference type="SUPFAM" id="SSF55347">
    <property type="entry name" value="Glyceraldehyde-3-phosphate dehydrogenase-like, C-terminal domain"/>
    <property type="match status" value="1"/>
</dbReference>
<protein>
    <submittedName>
        <fullName evidence="8">Glucose-6-phosphate dehydrogenase</fullName>
        <ecNumber evidence="8">1.1.1.49</ecNumber>
    </submittedName>
</protein>
<keyword evidence="4 8" id="KW-0560">Oxidoreductase</keyword>
<dbReference type="EC" id="1.1.1.49" evidence="8"/>
<dbReference type="PRINTS" id="PR00079">
    <property type="entry name" value="G6PDHDRGNASE"/>
</dbReference>
<dbReference type="Pfam" id="PF00479">
    <property type="entry name" value="G6PD_N"/>
    <property type="match status" value="1"/>
</dbReference>
<dbReference type="InterPro" id="IPR036291">
    <property type="entry name" value="NAD(P)-bd_dom_sf"/>
</dbReference>
<keyword evidence="5" id="KW-0119">Carbohydrate metabolism</keyword>
<dbReference type="PIRSF" id="PIRSF000110">
    <property type="entry name" value="G6PD"/>
    <property type="match status" value="1"/>
</dbReference>
<evidence type="ECO:0000256" key="1">
    <source>
        <dbReference type="ARBA" id="ARBA00004937"/>
    </source>
</evidence>
<dbReference type="Proteomes" id="UP001155145">
    <property type="component" value="Unassembled WGS sequence"/>
</dbReference>
<gene>
    <name evidence="8" type="ORF">LJ755_00285</name>
    <name evidence="9" type="ORF">MUK71_10400</name>
</gene>
<evidence type="ECO:0000313" key="8">
    <source>
        <dbReference type="EMBL" id="MCC3271171.1"/>
    </source>
</evidence>
<dbReference type="Proteomes" id="UP000829758">
    <property type="component" value="Chromosome"/>
</dbReference>
<evidence type="ECO:0000259" key="6">
    <source>
        <dbReference type="Pfam" id="PF00479"/>
    </source>
</evidence>
<dbReference type="Gene3D" id="3.40.50.720">
    <property type="entry name" value="NAD(P)-binding Rossmann-like Domain"/>
    <property type="match status" value="1"/>
</dbReference>
<dbReference type="GO" id="GO:0004345">
    <property type="term" value="F:glucose-6-phosphate dehydrogenase activity"/>
    <property type="evidence" value="ECO:0007669"/>
    <property type="project" value="UniProtKB-EC"/>
</dbReference>
<dbReference type="PANTHER" id="PTHR23429:SF0">
    <property type="entry name" value="GLUCOSE-6-PHOSPHATE 1-DEHYDROGENASE"/>
    <property type="match status" value="1"/>
</dbReference>
<feature type="domain" description="Glucose-6-phosphate dehydrogenase NAD-binding" evidence="6">
    <location>
        <begin position="12"/>
        <end position="177"/>
    </location>
</feature>